<evidence type="ECO:0000313" key="2">
    <source>
        <dbReference type="EMBL" id="RVT90601.1"/>
    </source>
</evidence>
<sequence length="187" mass="20731">MAWDTWLEDYYKLYQKFLYSPETKDNLIAFYNLCQEVRASKNKLMFAGNGASASIASHAAVDFTKQGKTRAVDFNEPNLITCLSNDFGFENFMAKAVEFYAEDGDVLVLISVSGNSKNAVNAAKYAKSRGMKVVTFTGSAPDNQLRALGDINFWLGSRAYNVVEGLHMVWLTTVVDMLVGQAEYAVA</sequence>
<feature type="domain" description="SIS" evidence="1">
    <location>
        <begin position="33"/>
        <end position="184"/>
    </location>
</feature>
<name>A0A437LYV5_9PROT</name>
<reference evidence="2 3" key="1">
    <citation type="submission" date="2019-01" db="EMBL/GenBank/DDBJ databases">
        <authorList>
            <person name="Chen W.-M."/>
        </authorList>
    </citation>
    <scope>NUCLEOTIDE SEQUENCE [LARGE SCALE GENOMIC DNA]</scope>
    <source>
        <strain evidence="2 3">CCP-6</strain>
    </source>
</reference>
<evidence type="ECO:0000313" key="3">
    <source>
        <dbReference type="Proteomes" id="UP000282957"/>
    </source>
</evidence>
<dbReference type="PANTHER" id="PTHR30390">
    <property type="entry name" value="SEDOHEPTULOSE 7-PHOSPHATE ISOMERASE / DNAA INITIATOR-ASSOCIATING FACTOR FOR REPLICATION INITIATION"/>
    <property type="match status" value="1"/>
</dbReference>
<dbReference type="OrthoDB" id="9810929at2"/>
<dbReference type="Pfam" id="PF13580">
    <property type="entry name" value="SIS_2"/>
    <property type="match status" value="1"/>
</dbReference>
<dbReference type="RefSeq" id="WP_127790043.1">
    <property type="nucleotide sequence ID" value="NZ_SACL01000013.1"/>
</dbReference>
<comment type="caution">
    <text evidence="2">The sequence shown here is derived from an EMBL/GenBank/DDBJ whole genome shotgun (WGS) entry which is preliminary data.</text>
</comment>
<protein>
    <submittedName>
        <fullName evidence="2">SIS domain-containing protein</fullName>
    </submittedName>
</protein>
<dbReference type="EMBL" id="SACL01000013">
    <property type="protein sequence ID" value="RVT90601.1"/>
    <property type="molecule type" value="Genomic_DNA"/>
</dbReference>
<dbReference type="Gene3D" id="3.40.50.10490">
    <property type="entry name" value="Glucose-6-phosphate isomerase like protein, domain 1"/>
    <property type="match status" value="1"/>
</dbReference>
<keyword evidence="3" id="KW-1185">Reference proteome</keyword>
<proteinExistence type="predicted"/>
<dbReference type="PROSITE" id="PS51464">
    <property type="entry name" value="SIS"/>
    <property type="match status" value="1"/>
</dbReference>
<dbReference type="SUPFAM" id="SSF53697">
    <property type="entry name" value="SIS domain"/>
    <property type="match status" value="1"/>
</dbReference>
<evidence type="ECO:0000259" key="1">
    <source>
        <dbReference type="PROSITE" id="PS51464"/>
    </source>
</evidence>
<accession>A0A437LYV5</accession>
<dbReference type="GO" id="GO:1901135">
    <property type="term" value="P:carbohydrate derivative metabolic process"/>
    <property type="evidence" value="ECO:0007669"/>
    <property type="project" value="InterPro"/>
</dbReference>
<dbReference type="InterPro" id="IPR050099">
    <property type="entry name" value="SIS_GmhA/DiaA_subfam"/>
</dbReference>
<dbReference type="AlphaFoldDB" id="A0A437LYV5"/>
<dbReference type="InterPro" id="IPR046348">
    <property type="entry name" value="SIS_dom_sf"/>
</dbReference>
<dbReference type="Proteomes" id="UP000282957">
    <property type="component" value="Unassembled WGS sequence"/>
</dbReference>
<organism evidence="2 3">
    <name type="scientific">Rhodovarius crocodyli</name>
    <dbReference type="NCBI Taxonomy" id="1979269"/>
    <lineage>
        <taxon>Bacteria</taxon>
        <taxon>Pseudomonadati</taxon>
        <taxon>Pseudomonadota</taxon>
        <taxon>Alphaproteobacteria</taxon>
        <taxon>Acetobacterales</taxon>
        <taxon>Roseomonadaceae</taxon>
        <taxon>Rhodovarius</taxon>
    </lineage>
</organism>
<gene>
    <name evidence="2" type="ORF">EOD42_23500</name>
</gene>
<dbReference type="PANTHER" id="PTHR30390:SF7">
    <property type="entry name" value="PHOSPHOHEPTOSE ISOMERASE"/>
    <property type="match status" value="1"/>
</dbReference>
<dbReference type="InterPro" id="IPR001347">
    <property type="entry name" value="SIS_dom"/>
</dbReference>
<dbReference type="GO" id="GO:0097367">
    <property type="term" value="F:carbohydrate derivative binding"/>
    <property type="evidence" value="ECO:0007669"/>
    <property type="project" value="InterPro"/>
</dbReference>